<feature type="binding site" evidence="14">
    <location>
        <position position="574"/>
    </location>
    <ligand>
        <name>substrate</name>
    </ligand>
</feature>
<dbReference type="InterPro" id="IPR018274">
    <property type="entry name" value="PEP_util_AS"/>
</dbReference>
<dbReference type="RefSeq" id="WP_163074906.1">
    <property type="nucleotide sequence ID" value="NZ_CP048630.1"/>
</dbReference>
<dbReference type="NCBIfam" id="TIGR01828">
    <property type="entry name" value="pyru_phos_dikin"/>
    <property type="match status" value="1"/>
</dbReference>
<dbReference type="SUPFAM" id="SSF51621">
    <property type="entry name" value="Phosphoenolpyruvate/pyruvate domain"/>
    <property type="match status" value="1"/>
</dbReference>
<reference evidence="19 20" key="1">
    <citation type="submission" date="2020-02" db="EMBL/GenBank/DDBJ databases">
        <authorList>
            <person name="Li G."/>
        </authorList>
    </citation>
    <scope>NUCLEOTIDE SEQUENCE [LARGE SCALE GENOMIC DNA]</scope>
    <source>
        <strain evidence="19 20">DSM 102029</strain>
    </source>
</reference>
<keyword evidence="20" id="KW-1185">Reference proteome</keyword>
<feature type="binding site" evidence="15">
    <location>
        <position position="758"/>
    </location>
    <ligand>
        <name>Mg(2+)</name>
        <dbReference type="ChEBI" id="CHEBI:18420"/>
    </ligand>
</feature>
<evidence type="ECO:0000259" key="18">
    <source>
        <dbReference type="Pfam" id="PF02896"/>
    </source>
</evidence>
<comment type="similarity">
    <text evidence="3 12">Belongs to the PEP-utilizing enzyme family.</text>
</comment>
<feature type="binding site" evidence="14">
    <location>
        <position position="781"/>
    </location>
    <ligand>
        <name>substrate</name>
    </ligand>
</feature>
<organism evidence="19 20">
    <name type="scientific">Ancylobacter pratisalsi</name>
    <dbReference type="NCBI Taxonomy" id="1745854"/>
    <lineage>
        <taxon>Bacteria</taxon>
        <taxon>Pseudomonadati</taxon>
        <taxon>Pseudomonadota</taxon>
        <taxon>Alphaproteobacteria</taxon>
        <taxon>Hyphomicrobiales</taxon>
        <taxon>Xanthobacteraceae</taxon>
        <taxon>Ancylobacter</taxon>
    </lineage>
</organism>
<feature type="binding site" evidence="15">
    <location>
        <position position="782"/>
    </location>
    <ligand>
        <name>Mg(2+)</name>
        <dbReference type="ChEBI" id="CHEBI:18420"/>
    </ligand>
</feature>
<evidence type="ECO:0000256" key="15">
    <source>
        <dbReference type="PIRSR" id="PIRSR000853-3"/>
    </source>
</evidence>
<keyword evidence="11 15" id="KW-0460">Magnesium</keyword>
<name>A0A6P1YM88_9HYPH</name>
<dbReference type="InterPro" id="IPR000121">
    <property type="entry name" value="PEP_util_C"/>
</dbReference>
<dbReference type="InterPro" id="IPR013815">
    <property type="entry name" value="ATP_grasp_subdomain_1"/>
</dbReference>
<dbReference type="GO" id="GO:0046872">
    <property type="term" value="F:metal ion binding"/>
    <property type="evidence" value="ECO:0007669"/>
    <property type="project" value="UniProtKB-UniRule"/>
</dbReference>
<evidence type="ECO:0000256" key="3">
    <source>
        <dbReference type="ARBA" id="ARBA00007837"/>
    </source>
</evidence>
<dbReference type="InterPro" id="IPR040442">
    <property type="entry name" value="Pyrv_kinase-like_dom_sf"/>
</dbReference>
<dbReference type="PANTHER" id="PTHR22931">
    <property type="entry name" value="PHOSPHOENOLPYRUVATE DIKINASE-RELATED"/>
    <property type="match status" value="1"/>
</dbReference>
<dbReference type="InterPro" id="IPR002192">
    <property type="entry name" value="PPDK_AMP/ATP-bd"/>
</dbReference>
<dbReference type="Gene3D" id="3.20.20.60">
    <property type="entry name" value="Phosphoenolpyruvate-binding domains"/>
    <property type="match status" value="1"/>
</dbReference>
<dbReference type="SUPFAM" id="SSF56059">
    <property type="entry name" value="Glutathione synthetase ATP-binding domain-like"/>
    <property type="match status" value="1"/>
</dbReference>
<keyword evidence="7 15" id="KW-0479">Metal-binding</keyword>
<evidence type="ECO:0000256" key="12">
    <source>
        <dbReference type="PIRNR" id="PIRNR000853"/>
    </source>
</evidence>
<evidence type="ECO:0000313" key="20">
    <source>
        <dbReference type="Proteomes" id="UP000464751"/>
    </source>
</evidence>
<dbReference type="Gene3D" id="1.20.80.30">
    <property type="match status" value="1"/>
</dbReference>
<evidence type="ECO:0000256" key="14">
    <source>
        <dbReference type="PIRSR" id="PIRSR000853-2"/>
    </source>
</evidence>
<dbReference type="InterPro" id="IPR036637">
    <property type="entry name" value="Phosphohistidine_dom_sf"/>
</dbReference>
<feature type="active site" description="Proton donor" evidence="13">
    <location>
        <position position="844"/>
    </location>
</feature>
<dbReference type="Pfam" id="PF02896">
    <property type="entry name" value="PEP-utilizers_C"/>
    <property type="match status" value="1"/>
</dbReference>
<feature type="binding site" evidence="14">
    <location>
        <position position="758"/>
    </location>
    <ligand>
        <name>substrate</name>
    </ligand>
</feature>
<evidence type="ECO:0000259" key="16">
    <source>
        <dbReference type="Pfam" id="PF00391"/>
    </source>
</evidence>
<feature type="domain" description="Pyruvate phosphate dikinase AMP/ATP-binding" evidence="17">
    <location>
        <begin position="318"/>
        <end position="363"/>
    </location>
</feature>
<dbReference type="AlphaFoldDB" id="A0A6P1YM88"/>
<evidence type="ECO:0000256" key="5">
    <source>
        <dbReference type="ARBA" id="ARBA00020138"/>
    </source>
</evidence>
<evidence type="ECO:0000256" key="2">
    <source>
        <dbReference type="ARBA" id="ARBA00003144"/>
    </source>
</evidence>
<evidence type="ECO:0000256" key="1">
    <source>
        <dbReference type="ARBA" id="ARBA00001946"/>
    </source>
</evidence>
<feature type="domain" description="PEP-utilising enzyme C-terminal" evidence="18">
    <location>
        <begin position="531"/>
        <end position="882"/>
    </location>
</feature>
<feature type="active site" description="Tele-phosphohistidine intermediate" evidence="13">
    <location>
        <position position="468"/>
    </location>
</feature>
<dbReference type="Proteomes" id="UP000464751">
    <property type="component" value="Chromosome"/>
</dbReference>
<dbReference type="SUPFAM" id="SSF52009">
    <property type="entry name" value="Phosphohistidine domain"/>
    <property type="match status" value="1"/>
</dbReference>
<dbReference type="Pfam" id="PF00391">
    <property type="entry name" value="PEP-utilizers"/>
    <property type="match status" value="1"/>
</dbReference>
<proteinExistence type="inferred from homology"/>
<feature type="binding site" evidence="14">
    <location>
        <position position="780"/>
    </location>
    <ligand>
        <name>substrate</name>
    </ligand>
</feature>
<feature type="binding site" evidence="14">
    <location>
        <position position="782"/>
    </location>
    <ligand>
        <name>substrate</name>
    </ligand>
</feature>
<dbReference type="GO" id="GO:0005524">
    <property type="term" value="F:ATP binding"/>
    <property type="evidence" value="ECO:0007669"/>
    <property type="project" value="UniProtKB-UniRule"/>
</dbReference>
<dbReference type="EC" id="2.7.9.1" evidence="4 12"/>
<gene>
    <name evidence="19" type="ORF">G3A50_08920</name>
</gene>
<keyword evidence="6 19" id="KW-0808">Transferase</keyword>
<dbReference type="Gene3D" id="3.50.30.10">
    <property type="entry name" value="Phosphohistidine domain"/>
    <property type="match status" value="1"/>
</dbReference>
<evidence type="ECO:0000256" key="8">
    <source>
        <dbReference type="ARBA" id="ARBA00022741"/>
    </source>
</evidence>
<feature type="binding site" evidence="14">
    <location>
        <position position="630"/>
    </location>
    <ligand>
        <name>substrate</name>
    </ligand>
</feature>
<evidence type="ECO:0000256" key="7">
    <source>
        <dbReference type="ARBA" id="ARBA00022723"/>
    </source>
</evidence>
<dbReference type="Gene3D" id="3.30.470.20">
    <property type="entry name" value="ATP-grasp fold, B domain"/>
    <property type="match status" value="1"/>
</dbReference>
<comment type="cofactor">
    <cofactor evidence="1 12 15">
        <name>Mg(2+)</name>
        <dbReference type="ChEBI" id="CHEBI:18420"/>
    </cofactor>
</comment>
<keyword evidence="10" id="KW-0067">ATP-binding</keyword>
<dbReference type="PROSITE" id="PS00370">
    <property type="entry name" value="PEP_ENZYMES_PHOS_SITE"/>
    <property type="match status" value="1"/>
</dbReference>
<feature type="domain" description="Pyruvate phosphate dikinase AMP/ATP-binding" evidence="17">
    <location>
        <begin position="62"/>
        <end position="296"/>
    </location>
</feature>
<dbReference type="InterPro" id="IPR008279">
    <property type="entry name" value="PEP-util_enz_mobile_dom"/>
</dbReference>
<evidence type="ECO:0000256" key="6">
    <source>
        <dbReference type="ARBA" id="ARBA00022679"/>
    </source>
</evidence>
<dbReference type="Pfam" id="PF01326">
    <property type="entry name" value="PPDK_N"/>
    <property type="match status" value="2"/>
</dbReference>
<evidence type="ECO:0000256" key="11">
    <source>
        <dbReference type="ARBA" id="ARBA00022842"/>
    </source>
</evidence>
<evidence type="ECO:0000259" key="17">
    <source>
        <dbReference type="Pfam" id="PF01326"/>
    </source>
</evidence>
<keyword evidence="8" id="KW-0547">Nucleotide-binding</keyword>
<evidence type="ECO:0000256" key="4">
    <source>
        <dbReference type="ARBA" id="ARBA00011994"/>
    </source>
</evidence>
<dbReference type="PIRSF" id="PIRSF000853">
    <property type="entry name" value="PPDK"/>
    <property type="match status" value="1"/>
</dbReference>
<feature type="binding site" evidence="14">
    <location>
        <position position="779"/>
    </location>
    <ligand>
        <name>substrate</name>
    </ligand>
</feature>
<evidence type="ECO:0000256" key="13">
    <source>
        <dbReference type="PIRSR" id="PIRSR000853-1"/>
    </source>
</evidence>
<protein>
    <recommendedName>
        <fullName evidence="5 12">Pyruvate, phosphate dikinase</fullName>
        <ecNumber evidence="4 12">2.7.9.1</ecNumber>
    </recommendedName>
</protein>
<dbReference type="PANTHER" id="PTHR22931:SF9">
    <property type="entry name" value="PYRUVATE, PHOSPHATE DIKINASE 1, CHLOROPLASTIC"/>
    <property type="match status" value="1"/>
</dbReference>
<evidence type="ECO:0000313" key="19">
    <source>
        <dbReference type="EMBL" id="QIB33811.1"/>
    </source>
</evidence>
<feature type="domain" description="PEP-utilising enzyme mobile" evidence="16">
    <location>
        <begin position="436"/>
        <end position="516"/>
    </location>
</feature>
<keyword evidence="19" id="KW-0670">Pyruvate</keyword>
<dbReference type="KEGG" id="apra:G3A50_08920"/>
<dbReference type="GO" id="GO:0050242">
    <property type="term" value="F:pyruvate, phosphate dikinase activity"/>
    <property type="evidence" value="ECO:0007669"/>
    <property type="project" value="UniProtKB-UniRule"/>
</dbReference>
<dbReference type="NCBIfam" id="NF004531">
    <property type="entry name" value="PRK05878.1"/>
    <property type="match status" value="1"/>
</dbReference>
<accession>A0A6P1YM88</accession>
<keyword evidence="9 19" id="KW-0418">Kinase</keyword>
<dbReference type="EMBL" id="CP048630">
    <property type="protein sequence ID" value="QIB33811.1"/>
    <property type="molecule type" value="Genomic_DNA"/>
</dbReference>
<dbReference type="InterPro" id="IPR010121">
    <property type="entry name" value="Pyruvate_phosphate_dikinase"/>
</dbReference>
<sequence length="892" mass="95957">MTKWVYTFGDGTAEGAAEMRNLLGGKGANLAEMSNLGLPVPPGFTISTEVCTYYYAHGKSYPDTLKADVEAALAHVGALSGRVFGDPVNPLLVSVRSGARASMPGMMDTVLNLGLNDDTVEAVAASSGDARFAYDSYRRFIQMYSNVVLDFPHHHFEEVLDTFKTDNGYMLDTDLSADDWKEIVVRYKALVAHEFGRPFPQDPADQLWGAIGAVFSSWMNQRAIVYRRLNAIPESWGTAVNVQAMVFGNMGDTSATGVAFTRNPSTGENALYGEFLINAQGEDVVAGIRTPQNITEAARIEAGSDKPSMETALPEVFAEFKRTASVLESHYRDMQDLEFTVERGKLWMLQTRSGKRTAKASLRIAVELANDGVITREEAIARVDPTALDQLLHPMLDPKADKTVIGTGLPASPGAASGEIVFSADDAELLKSQGRKVILVRIETSPEDIHGMHAAQGILTTRGGMTSHAAVVARGMGKPCVCGAGTIRVDYAAGTLTSGGVTLKKGDILTIDGATGQVIAGAVPTLQPELSGEFGTLMGWADGVRRMKVRANAETPLDARTAKNFGAEGIGLSRTEHMFFEGDRIRAVREMILADDEKGRRVALAKLLAAQRSDFQELFEIMDGLPVTIRLLDPPLHEFLPHTDAEIAEVAEGLGVSAAKLAARKREFDEFNPMLGFRGCRLAIAFPEIAEMQARAIFEAAVAAERTTGKPVVPEIMVPLITGKKEFDLVKNDIDSIARVVEAETGEKLNYQVGTMIELPRAALKAGEIAETAEFFSYGTNDLTQTTYGISRDDAGTFLGTYIAKGIFEVDPFVSIDTDGVGELVRIATDRGRAVRPKLKLGICGEHGGDPASIAFCEDVGLDYVSCSPFRVPIARLAAAQAALKVQAASQA</sequence>
<dbReference type="GO" id="GO:0016301">
    <property type="term" value="F:kinase activity"/>
    <property type="evidence" value="ECO:0007669"/>
    <property type="project" value="UniProtKB-UniRule"/>
</dbReference>
<dbReference type="Gene3D" id="3.30.1490.20">
    <property type="entry name" value="ATP-grasp fold, A domain"/>
    <property type="match status" value="1"/>
</dbReference>
<comment type="catalytic activity">
    <reaction evidence="12">
        <text>pyruvate + phosphate + ATP = phosphoenolpyruvate + AMP + diphosphate + H(+)</text>
        <dbReference type="Rhea" id="RHEA:10756"/>
        <dbReference type="ChEBI" id="CHEBI:15361"/>
        <dbReference type="ChEBI" id="CHEBI:15378"/>
        <dbReference type="ChEBI" id="CHEBI:30616"/>
        <dbReference type="ChEBI" id="CHEBI:33019"/>
        <dbReference type="ChEBI" id="CHEBI:43474"/>
        <dbReference type="ChEBI" id="CHEBI:58702"/>
        <dbReference type="ChEBI" id="CHEBI:456215"/>
        <dbReference type="EC" id="2.7.9.1"/>
    </reaction>
</comment>
<evidence type="ECO:0000256" key="10">
    <source>
        <dbReference type="ARBA" id="ARBA00022840"/>
    </source>
</evidence>
<comment type="function">
    <text evidence="2">Catalyzes the reversible phosphorylation of pyruvate and phosphate.</text>
</comment>
<dbReference type="Gene3D" id="1.10.189.10">
    <property type="entry name" value="Pyruvate Phosphate Dikinase, domain 2"/>
    <property type="match status" value="1"/>
</dbReference>
<dbReference type="InterPro" id="IPR015813">
    <property type="entry name" value="Pyrv/PenolPyrv_kinase-like_dom"/>
</dbReference>
<evidence type="ECO:0000256" key="9">
    <source>
        <dbReference type="ARBA" id="ARBA00022777"/>
    </source>
</evidence>